<keyword evidence="5" id="KW-0997">Cell inner membrane</keyword>
<dbReference type="InterPro" id="IPR003400">
    <property type="entry name" value="ExbD"/>
</dbReference>
<evidence type="ECO:0000313" key="12">
    <source>
        <dbReference type="EMBL" id="KYJ87511.1"/>
    </source>
</evidence>
<dbReference type="AlphaFoldDB" id="A0A151CJ25"/>
<evidence type="ECO:0000256" key="5">
    <source>
        <dbReference type="ARBA" id="ARBA00022519"/>
    </source>
</evidence>
<dbReference type="PANTHER" id="PTHR30558">
    <property type="entry name" value="EXBD MEMBRANE COMPONENT OF PMF-DRIVEN MACROMOLECULE IMPORT SYSTEM"/>
    <property type="match status" value="1"/>
</dbReference>
<evidence type="ECO:0000256" key="4">
    <source>
        <dbReference type="ARBA" id="ARBA00022475"/>
    </source>
</evidence>
<evidence type="ECO:0000256" key="6">
    <source>
        <dbReference type="ARBA" id="ARBA00022692"/>
    </source>
</evidence>
<evidence type="ECO:0000256" key="10">
    <source>
        <dbReference type="RuleBase" id="RU003879"/>
    </source>
</evidence>
<dbReference type="Pfam" id="PF02472">
    <property type="entry name" value="ExbD"/>
    <property type="match status" value="1"/>
</dbReference>
<feature type="transmembrane region" description="Helical" evidence="11">
    <location>
        <begin position="12"/>
        <end position="32"/>
    </location>
</feature>
<keyword evidence="13" id="KW-1185">Reference proteome</keyword>
<evidence type="ECO:0000256" key="2">
    <source>
        <dbReference type="ARBA" id="ARBA00005811"/>
    </source>
</evidence>
<evidence type="ECO:0000256" key="1">
    <source>
        <dbReference type="ARBA" id="ARBA00004249"/>
    </source>
</evidence>
<evidence type="ECO:0000256" key="7">
    <source>
        <dbReference type="ARBA" id="ARBA00022927"/>
    </source>
</evidence>
<dbReference type="EMBL" id="LNKT01000001">
    <property type="protein sequence ID" value="KYJ87511.1"/>
    <property type="molecule type" value="Genomic_DNA"/>
</dbReference>
<evidence type="ECO:0000256" key="9">
    <source>
        <dbReference type="ARBA" id="ARBA00023136"/>
    </source>
</evidence>
<dbReference type="PANTHER" id="PTHR30558:SF12">
    <property type="entry name" value="BIOPOLYMER TRANSPORT PROTEIN EXBD"/>
    <property type="match status" value="1"/>
</dbReference>
<evidence type="ECO:0000256" key="8">
    <source>
        <dbReference type="ARBA" id="ARBA00022989"/>
    </source>
</evidence>
<keyword evidence="3 10" id="KW-0813">Transport</keyword>
<comment type="caution">
    <text evidence="12">The sequence shown here is derived from an EMBL/GenBank/DDBJ whole genome shotgun (WGS) entry which is preliminary data.</text>
</comment>
<accession>A0A151CJ25</accession>
<sequence>MRRERFDKMNVVPFIDIVLVLLVIVLATATFVTNQTINVDLPTASSKKAEEKKSVAIAVDKEGKYYYDKEQLSLELIREKLLKLDPKKDLISLHMDKSSQFQYFVDIIDILKTKGFENISIITKK</sequence>
<dbReference type="GO" id="GO:0022857">
    <property type="term" value="F:transmembrane transporter activity"/>
    <property type="evidence" value="ECO:0007669"/>
    <property type="project" value="InterPro"/>
</dbReference>
<dbReference type="OrthoDB" id="9798629at2"/>
<dbReference type="GO" id="GO:0015031">
    <property type="term" value="P:protein transport"/>
    <property type="evidence" value="ECO:0007669"/>
    <property type="project" value="UniProtKB-KW"/>
</dbReference>
<dbReference type="GO" id="GO:0005886">
    <property type="term" value="C:plasma membrane"/>
    <property type="evidence" value="ECO:0007669"/>
    <property type="project" value="UniProtKB-SubCell"/>
</dbReference>
<keyword evidence="9 11" id="KW-0472">Membrane</keyword>
<keyword evidence="8 11" id="KW-1133">Transmembrane helix</keyword>
<evidence type="ECO:0000313" key="13">
    <source>
        <dbReference type="Proteomes" id="UP000075359"/>
    </source>
</evidence>
<proteinExistence type="inferred from homology"/>
<gene>
    <name evidence="12" type="ORF">AS592_10405</name>
</gene>
<protein>
    <submittedName>
        <fullName evidence="12">Biopolymer transporter ExbD</fullName>
    </submittedName>
</protein>
<organism evidence="12 13">
    <name type="scientific">Sulfurovum riftiae</name>
    <dbReference type="NCBI Taxonomy" id="1630136"/>
    <lineage>
        <taxon>Bacteria</taxon>
        <taxon>Pseudomonadati</taxon>
        <taxon>Campylobacterota</taxon>
        <taxon>Epsilonproteobacteria</taxon>
        <taxon>Campylobacterales</taxon>
        <taxon>Sulfurovaceae</taxon>
        <taxon>Sulfurovum</taxon>
    </lineage>
</organism>
<dbReference type="RefSeq" id="WP_067328409.1">
    <property type="nucleotide sequence ID" value="NZ_LNKT01000001.1"/>
</dbReference>
<dbReference type="Gene3D" id="3.30.420.270">
    <property type="match status" value="1"/>
</dbReference>
<name>A0A151CJ25_9BACT</name>
<reference evidence="12 13" key="1">
    <citation type="submission" date="2015-11" db="EMBL/GenBank/DDBJ databases">
        <title>Draft genome of Sulfurovum riftiae 1812E, a member of the Epsilonproteobacteria isolated from the tube of the deep-sea hydrothermal vent tubewom Riftia pachyptila.</title>
        <authorList>
            <person name="Vetriani C."/>
            <person name="Giovannelli D."/>
        </authorList>
    </citation>
    <scope>NUCLEOTIDE SEQUENCE [LARGE SCALE GENOMIC DNA]</scope>
    <source>
        <strain evidence="12 13">1812E</strain>
    </source>
</reference>
<comment type="similarity">
    <text evidence="2 10">Belongs to the ExbD/TolR family.</text>
</comment>
<keyword evidence="7 10" id="KW-0653">Protein transport</keyword>
<keyword evidence="6 10" id="KW-0812">Transmembrane</keyword>
<evidence type="ECO:0000256" key="3">
    <source>
        <dbReference type="ARBA" id="ARBA00022448"/>
    </source>
</evidence>
<dbReference type="Proteomes" id="UP000075359">
    <property type="component" value="Unassembled WGS sequence"/>
</dbReference>
<comment type="subcellular location">
    <subcellularLocation>
        <location evidence="1">Cell inner membrane</location>
        <topology evidence="1">Single-pass type II membrane protein</topology>
    </subcellularLocation>
    <subcellularLocation>
        <location evidence="10">Cell membrane</location>
        <topology evidence="10">Single-pass type II membrane protein</topology>
    </subcellularLocation>
</comment>
<keyword evidence="4" id="KW-1003">Cell membrane</keyword>
<dbReference type="STRING" id="1630136.AS592_10405"/>
<evidence type="ECO:0000256" key="11">
    <source>
        <dbReference type="SAM" id="Phobius"/>
    </source>
</evidence>